<reference evidence="3" key="1">
    <citation type="submission" date="2021-02" db="EMBL/GenBank/DDBJ databases">
        <title>Leucobacter sp. CX169.</title>
        <authorList>
            <person name="Cheng Y."/>
        </authorList>
    </citation>
    <scope>NUCLEOTIDE SEQUENCE [LARGE SCALE GENOMIC DNA]</scope>
    <source>
        <strain evidence="3">JY899</strain>
    </source>
</reference>
<accession>A0ABS2THC5</accession>
<dbReference type="Pfam" id="PF11382">
    <property type="entry name" value="MctB"/>
    <property type="match status" value="1"/>
</dbReference>
<dbReference type="InterPro" id="IPR021522">
    <property type="entry name" value="MctB"/>
</dbReference>
<evidence type="ECO:0000256" key="1">
    <source>
        <dbReference type="SAM" id="MobiDB-lite"/>
    </source>
</evidence>
<name>A0ABS2THC5_9ACTO</name>
<protein>
    <submittedName>
        <fullName evidence="2">Copper transporter</fullName>
    </submittedName>
</protein>
<feature type="region of interest" description="Disordered" evidence="1">
    <location>
        <begin position="303"/>
        <end position="331"/>
    </location>
</feature>
<comment type="caution">
    <text evidence="2">The sequence shown here is derived from an EMBL/GenBank/DDBJ whole genome shotgun (WGS) entry which is preliminary data.</text>
</comment>
<gene>
    <name evidence="2" type="ORF">JVW63_10195</name>
</gene>
<proteinExistence type="predicted"/>
<dbReference type="Proteomes" id="UP000705983">
    <property type="component" value="Unassembled WGS sequence"/>
</dbReference>
<dbReference type="RefSeq" id="WP_187997103.1">
    <property type="nucleotide sequence ID" value="NZ_JACEXG010000007.1"/>
</dbReference>
<organism evidence="2 3">
    <name type="scientific">Flaviflexus equikiangi</name>
    <dbReference type="NCBI Taxonomy" id="2758573"/>
    <lineage>
        <taxon>Bacteria</taxon>
        <taxon>Bacillati</taxon>
        <taxon>Actinomycetota</taxon>
        <taxon>Actinomycetes</taxon>
        <taxon>Actinomycetales</taxon>
        <taxon>Actinomycetaceae</taxon>
        <taxon>Flaviflexus</taxon>
    </lineage>
</organism>
<sequence>MVDFRYHLVSLIAVFMALAVGVVLGAGPLQNSLGRALNDQVESLRDSRDQARIDADEANQRASAYESGLETLAPEMVADTLTGQSVLLVSMPGASAETVERHRANLIEAGASVTGSVEITDEFFSAERATYRNALAGQLGSYVEPADSTIGTLARGLEFIATTDAQDPGAATLTELFKASDNALIEVTETLTAPATAILVIGPADEDVPAESETVDETVLLNKIEFLSAIDTPMVFAGNDGTGTLLEALRAGDADVSTVDTPDDATALINVPFALTQELSDSTVTWGVGQSAELVLGSPVELALEPGAEEGEGTAGDPPNENPVEPTADES</sequence>
<keyword evidence="3" id="KW-1185">Reference proteome</keyword>
<dbReference type="EMBL" id="JAFFJS010000007">
    <property type="protein sequence ID" value="MBM9434063.1"/>
    <property type="molecule type" value="Genomic_DNA"/>
</dbReference>
<evidence type="ECO:0000313" key="3">
    <source>
        <dbReference type="Proteomes" id="UP000705983"/>
    </source>
</evidence>
<evidence type="ECO:0000313" key="2">
    <source>
        <dbReference type="EMBL" id="MBM9434063.1"/>
    </source>
</evidence>